<keyword evidence="5" id="KW-1185">Reference proteome</keyword>
<name>A0A9P3CKW3_9PEZI</name>
<proteinExistence type="inferred from homology"/>
<dbReference type="OrthoDB" id="6417021at2759"/>
<protein>
    <recommendedName>
        <fullName evidence="3">GFO/IDH/MocA-like oxidoreductase domain-containing protein</fullName>
    </recommendedName>
</protein>
<accession>A0A9P3CKW3</accession>
<keyword evidence="2" id="KW-0560">Oxidoreductase</keyword>
<dbReference type="InterPro" id="IPR055170">
    <property type="entry name" value="GFO_IDH_MocA-like_dom"/>
</dbReference>
<dbReference type="EMBL" id="BOLY01000004">
    <property type="protein sequence ID" value="GIZ44591.1"/>
    <property type="molecule type" value="Genomic_DNA"/>
</dbReference>
<dbReference type="GeneID" id="68293360"/>
<evidence type="ECO:0000259" key="3">
    <source>
        <dbReference type="Pfam" id="PF22725"/>
    </source>
</evidence>
<dbReference type="Gene3D" id="3.30.360.10">
    <property type="entry name" value="Dihydrodipicolinate Reductase, domain 2"/>
    <property type="match status" value="1"/>
</dbReference>
<organism evidence="4 5">
    <name type="scientific">Cercospora kikuchii</name>
    <dbReference type="NCBI Taxonomy" id="84275"/>
    <lineage>
        <taxon>Eukaryota</taxon>
        <taxon>Fungi</taxon>
        <taxon>Dikarya</taxon>
        <taxon>Ascomycota</taxon>
        <taxon>Pezizomycotina</taxon>
        <taxon>Dothideomycetes</taxon>
        <taxon>Dothideomycetidae</taxon>
        <taxon>Mycosphaerellales</taxon>
        <taxon>Mycosphaerellaceae</taxon>
        <taxon>Cercospora</taxon>
    </lineage>
</organism>
<evidence type="ECO:0000256" key="2">
    <source>
        <dbReference type="ARBA" id="ARBA00023002"/>
    </source>
</evidence>
<sequence length="250" mass="28485">MKKDDIRFQYAIAGGAMMDLGTYPLSCVRQVMRREAVGNVDSAHHRGLSVHADGTPPDPQIDTAMRASFRTATGKRCTIDADLAASTEYLSFLPKGWRLRIPAMGMPKCEAVMEEVPVSDKHDGGTDTEHLVQKVITMWNFMLPVVYHRIDVVEKHRILRHGKEVKSWEKTTFKKAYNWAKDDPRRGKYKDYFTTWRAQLEEFVNRVKGREGSRVWVDGEESVRQMEGIDAIYTKAGLAVRPSSRYASES</sequence>
<evidence type="ECO:0000313" key="4">
    <source>
        <dbReference type="EMBL" id="GIZ44591.1"/>
    </source>
</evidence>
<evidence type="ECO:0000313" key="5">
    <source>
        <dbReference type="Proteomes" id="UP000825890"/>
    </source>
</evidence>
<dbReference type="PANTHER" id="PTHR22604">
    <property type="entry name" value="OXIDOREDUCTASES"/>
    <property type="match status" value="1"/>
</dbReference>
<comment type="similarity">
    <text evidence="1">Belongs to the Gfo/Idh/MocA family.</text>
</comment>
<feature type="domain" description="GFO/IDH/MocA-like oxidoreductase" evidence="3">
    <location>
        <begin position="4"/>
        <end position="89"/>
    </location>
</feature>
<reference evidence="4 5" key="1">
    <citation type="submission" date="2021-01" db="EMBL/GenBank/DDBJ databases">
        <title>Cercospora kikuchii MAFF 305040 whole genome shotgun sequence.</title>
        <authorList>
            <person name="Kashiwa T."/>
            <person name="Suzuki T."/>
        </authorList>
    </citation>
    <scope>NUCLEOTIDE SEQUENCE [LARGE SCALE GENOMIC DNA]</scope>
    <source>
        <strain evidence="4 5">MAFF 305040</strain>
    </source>
</reference>
<evidence type="ECO:0000256" key="1">
    <source>
        <dbReference type="ARBA" id="ARBA00010928"/>
    </source>
</evidence>
<dbReference type="SUPFAM" id="SSF55347">
    <property type="entry name" value="Glyceraldehyde-3-phosphate dehydrogenase-like, C-terminal domain"/>
    <property type="match status" value="1"/>
</dbReference>
<dbReference type="RefSeq" id="XP_044659078.1">
    <property type="nucleotide sequence ID" value="XM_044803143.1"/>
</dbReference>
<gene>
    <name evidence="4" type="ORF">CKM354_000778500</name>
</gene>
<dbReference type="GO" id="GO:0016491">
    <property type="term" value="F:oxidoreductase activity"/>
    <property type="evidence" value="ECO:0007669"/>
    <property type="project" value="UniProtKB-KW"/>
</dbReference>
<dbReference type="PANTHER" id="PTHR22604:SF105">
    <property type="entry name" value="TRANS-1,2-DIHYDROBENZENE-1,2-DIOL DEHYDROGENASE"/>
    <property type="match status" value="1"/>
</dbReference>
<dbReference type="AlphaFoldDB" id="A0A9P3CKW3"/>
<dbReference type="InterPro" id="IPR050984">
    <property type="entry name" value="Gfo/Idh/MocA_domain"/>
</dbReference>
<dbReference type="Proteomes" id="UP000825890">
    <property type="component" value="Unassembled WGS sequence"/>
</dbReference>
<dbReference type="Pfam" id="PF22725">
    <property type="entry name" value="GFO_IDH_MocA_C3"/>
    <property type="match status" value="1"/>
</dbReference>
<comment type="caution">
    <text evidence="4">The sequence shown here is derived from an EMBL/GenBank/DDBJ whole genome shotgun (WGS) entry which is preliminary data.</text>
</comment>